<feature type="compositionally biased region" description="Pro residues" evidence="1">
    <location>
        <begin position="60"/>
        <end position="74"/>
    </location>
</feature>
<keyword evidence="2" id="KW-1133">Transmembrane helix</keyword>
<dbReference type="AlphaFoldDB" id="A0A2T2NKN4"/>
<dbReference type="OrthoDB" id="4156595at2759"/>
<feature type="transmembrane region" description="Helical" evidence="2">
    <location>
        <begin position="232"/>
        <end position="258"/>
    </location>
</feature>
<feature type="compositionally biased region" description="Basic and acidic residues" evidence="1">
    <location>
        <begin position="1"/>
        <end position="10"/>
    </location>
</feature>
<accession>A0A2T2NKN4</accession>
<feature type="compositionally biased region" description="Basic residues" evidence="1">
    <location>
        <begin position="36"/>
        <end position="45"/>
    </location>
</feature>
<feature type="transmembrane region" description="Helical" evidence="2">
    <location>
        <begin position="88"/>
        <end position="105"/>
    </location>
</feature>
<feature type="region of interest" description="Disordered" evidence="1">
    <location>
        <begin position="1"/>
        <end position="80"/>
    </location>
</feature>
<sequence length="262" mass="29570">MTTLMHEHHQMQHHRQQQQQQHGQDRLPPSPPLSPPRRRHRKTNSKKQTDPFLELANTPLPSPSPPASPQPGEPGVPVDDDESAIKKILLTPLLFTSFLVSLFLINRSDRARRQRSQPSSASSSSTSSSPWPLLSYLYPSSWWEAVANMDPEPYQDPQVTTWDRRGAAAGQHVEPHEAIAPKNGNGSGASDPPPPPLQGQKKRKQRSWHLHRKIRKVARLEISDALEMRDRVMAVMVAFAVAVVGVLLWASFVFWAWLRDAR</sequence>
<feature type="region of interest" description="Disordered" evidence="1">
    <location>
        <begin position="178"/>
        <end position="208"/>
    </location>
</feature>
<feature type="compositionally biased region" description="Low complexity" evidence="1">
    <location>
        <begin position="116"/>
        <end position="130"/>
    </location>
</feature>
<dbReference type="Proteomes" id="UP000240883">
    <property type="component" value="Unassembled WGS sequence"/>
</dbReference>
<evidence type="ECO:0000256" key="1">
    <source>
        <dbReference type="SAM" id="MobiDB-lite"/>
    </source>
</evidence>
<evidence type="ECO:0000313" key="3">
    <source>
        <dbReference type="EMBL" id="PSN65608.1"/>
    </source>
</evidence>
<name>A0A2T2NKN4_CORCC</name>
<evidence type="ECO:0000256" key="2">
    <source>
        <dbReference type="SAM" id="Phobius"/>
    </source>
</evidence>
<dbReference type="EMBL" id="KZ678137">
    <property type="protein sequence ID" value="PSN65608.1"/>
    <property type="molecule type" value="Genomic_DNA"/>
</dbReference>
<keyword evidence="2" id="KW-0812">Transmembrane</keyword>
<reference evidence="3 4" key="1">
    <citation type="journal article" date="2018" name="Front. Microbiol.">
        <title>Genome-Wide Analysis of Corynespora cassiicola Leaf Fall Disease Putative Effectors.</title>
        <authorList>
            <person name="Lopez D."/>
            <person name="Ribeiro S."/>
            <person name="Label P."/>
            <person name="Fumanal B."/>
            <person name="Venisse J.S."/>
            <person name="Kohler A."/>
            <person name="de Oliveira R.R."/>
            <person name="Labutti K."/>
            <person name="Lipzen A."/>
            <person name="Lail K."/>
            <person name="Bauer D."/>
            <person name="Ohm R.A."/>
            <person name="Barry K.W."/>
            <person name="Spatafora J."/>
            <person name="Grigoriev I.V."/>
            <person name="Martin F.M."/>
            <person name="Pujade-Renaud V."/>
        </authorList>
    </citation>
    <scope>NUCLEOTIDE SEQUENCE [LARGE SCALE GENOMIC DNA]</scope>
    <source>
        <strain evidence="3 4">Philippines</strain>
    </source>
</reference>
<feature type="region of interest" description="Disordered" evidence="1">
    <location>
        <begin position="111"/>
        <end position="130"/>
    </location>
</feature>
<keyword evidence="2" id="KW-0472">Membrane</keyword>
<organism evidence="3 4">
    <name type="scientific">Corynespora cassiicola Philippines</name>
    <dbReference type="NCBI Taxonomy" id="1448308"/>
    <lineage>
        <taxon>Eukaryota</taxon>
        <taxon>Fungi</taxon>
        <taxon>Dikarya</taxon>
        <taxon>Ascomycota</taxon>
        <taxon>Pezizomycotina</taxon>
        <taxon>Dothideomycetes</taxon>
        <taxon>Pleosporomycetidae</taxon>
        <taxon>Pleosporales</taxon>
        <taxon>Corynesporascaceae</taxon>
        <taxon>Corynespora</taxon>
    </lineage>
</organism>
<gene>
    <name evidence="3" type="ORF">BS50DRAFT_62701</name>
</gene>
<protein>
    <submittedName>
        <fullName evidence="3">Uncharacterized protein</fullName>
    </submittedName>
</protein>
<keyword evidence="4" id="KW-1185">Reference proteome</keyword>
<evidence type="ECO:0000313" key="4">
    <source>
        <dbReference type="Proteomes" id="UP000240883"/>
    </source>
</evidence>
<proteinExistence type="predicted"/>